<keyword evidence="10" id="KW-0175">Coiled coil</keyword>
<evidence type="ECO:0000313" key="12">
    <source>
        <dbReference type="Ensembl" id="ENSOANP00000020327.2"/>
    </source>
</evidence>
<dbReference type="GO" id="GO:0007286">
    <property type="term" value="P:spermatid development"/>
    <property type="evidence" value="ECO:0007669"/>
    <property type="project" value="Ensembl"/>
</dbReference>
<evidence type="ECO:0000256" key="9">
    <source>
        <dbReference type="RuleBase" id="RU003845"/>
    </source>
</evidence>
<evidence type="ECO:0000256" key="3">
    <source>
        <dbReference type="ARBA" id="ARBA00022448"/>
    </source>
</evidence>
<keyword evidence="7" id="KW-0472">Membrane</keyword>
<dbReference type="InterPro" id="IPR000648">
    <property type="entry name" value="Oxysterol-bd"/>
</dbReference>
<dbReference type="InterPro" id="IPR011993">
    <property type="entry name" value="PH-like_dom_sf"/>
</dbReference>
<dbReference type="GeneTree" id="ENSGT00940000157987"/>
<dbReference type="SMART" id="SM00233">
    <property type="entry name" value="PH"/>
    <property type="match status" value="1"/>
</dbReference>
<dbReference type="PANTHER" id="PTHR10972">
    <property type="entry name" value="OXYSTEROL-BINDING PROTEIN-RELATED"/>
    <property type="match status" value="1"/>
</dbReference>
<sequence>MGKAAAPCSSSSSSSSSGPRGLVSLFTAVPCLSCPSEAAGMSAPLGGPPPGGPGSAWGPGGAGSDAYKGWLFKWTNYLKGYQRRWFVLSNGLLSYYRTQAEMAHTCRGTINLSTAHIDTEDACNIVLSSGGRTYHLKAGTEVERQRWVTALELAKAKAVHDSGDEEPSTQSDKTDLHSTLKNLTSKLDDLSTCNDLIAKHGAALQRSLSELESLKIPADSGEKLKAVNERATLFRITSNAMINACRDFLELAELHNRKWQRALQYEREQRTRLEETIEQLAKQHNSLERACRGTPCLSTASSGTISKVGLLSFKGEASDEDEETEAFGAPLSIPVHFLYLWEARVLVSLLHQVFESPQPTKTKVKRRTRIPNKPNYSLNLWSIMKNCIGKELSKIPMPVNFNEPLSMLQRLTEDLEYHELLDKAVKCENSTEQMCFVAAFSVSSYSTTIHRTAKPFNPLLGETYELDRMDELGFRSLCEQVSHHPPAAAHHVYSKHGWTLWQEITIASKFRGKYLSIMPLGAIHLEFSSSGNHYIWRKGTSTVHNIIVGKLWIDQSGDIEIVNHKTKDKCQLKFTPYSYFSKDSARKVSGVVADGSGKAHYVMSGSWDEKMECSKIVHSSQSRTNVEGKQKTVYQTLPAKVLWKKYPLPENAENMYHFSELALTLNESEVGVAPTDSRMRPDQRLMENGQWDEANVEKQRLEEKQRLVRRKRESDAMEALEGGKNYTGYTPLWFERKTDPLTGELACVYKGGYWEAKEKHDWHMCPNIF</sequence>
<dbReference type="Pfam" id="PF01237">
    <property type="entry name" value="Oxysterol_BP"/>
    <property type="match status" value="1"/>
</dbReference>
<dbReference type="Pfam" id="PF00169">
    <property type="entry name" value="PH"/>
    <property type="match status" value="1"/>
</dbReference>
<name>F6U2T5_ORNAN</name>
<dbReference type="FunFam" id="2.30.29.30:FF:000074">
    <property type="entry name" value="Oxysterol-binding protein"/>
    <property type="match status" value="1"/>
</dbReference>
<dbReference type="InterPro" id="IPR001849">
    <property type="entry name" value="PH_domain"/>
</dbReference>
<evidence type="ECO:0000256" key="4">
    <source>
        <dbReference type="ARBA" id="ARBA00022553"/>
    </source>
</evidence>
<dbReference type="InterPro" id="IPR018494">
    <property type="entry name" value="Oxysterol-bd_CS"/>
</dbReference>
<evidence type="ECO:0000256" key="2">
    <source>
        <dbReference type="ARBA" id="ARBA00008842"/>
    </source>
</evidence>
<dbReference type="GO" id="GO:0005886">
    <property type="term" value="C:plasma membrane"/>
    <property type="evidence" value="ECO:0000318"/>
    <property type="project" value="GO_Central"/>
</dbReference>
<evidence type="ECO:0000256" key="1">
    <source>
        <dbReference type="ARBA" id="ARBA00004170"/>
    </source>
</evidence>
<dbReference type="Gene3D" id="2.40.160.120">
    <property type="match status" value="1"/>
</dbReference>
<dbReference type="Proteomes" id="UP000002279">
    <property type="component" value="Chromosome 2"/>
</dbReference>
<dbReference type="SUPFAM" id="SSF144000">
    <property type="entry name" value="Oxysterol-binding protein-like"/>
    <property type="match status" value="1"/>
</dbReference>
<dbReference type="FunCoup" id="F6U2T5">
    <property type="interactions" value="2429"/>
</dbReference>
<dbReference type="GO" id="GO:0097440">
    <property type="term" value="C:apical dendrite"/>
    <property type="evidence" value="ECO:0007669"/>
    <property type="project" value="Ensembl"/>
</dbReference>
<feature type="coiled-coil region" evidence="10">
    <location>
        <begin position="263"/>
        <end position="290"/>
    </location>
</feature>
<accession>F6U2T5</accession>
<keyword evidence="6" id="KW-0446">Lipid-binding</keyword>
<dbReference type="PANTHER" id="PTHR10972:SF194">
    <property type="entry name" value="OXYSTEROL-BINDING PROTEIN 2"/>
    <property type="match status" value="1"/>
</dbReference>
<evidence type="ECO:0000259" key="11">
    <source>
        <dbReference type="PROSITE" id="PS50003"/>
    </source>
</evidence>
<dbReference type="CDD" id="cd13284">
    <property type="entry name" value="PH_OSBP_ORP4"/>
    <property type="match status" value="1"/>
</dbReference>
<dbReference type="GO" id="GO:0015485">
    <property type="term" value="F:cholesterol binding"/>
    <property type="evidence" value="ECO:0000318"/>
    <property type="project" value="GO_Central"/>
</dbReference>
<dbReference type="HOGENOM" id="CLU_007105_6_1_1"/>
<dbReference type="FunFam" id="2.40.160.120:FF:000003">
    <property type="entry name" value="Oxysterol-binding protein"/>
    <property type="match status" value="1"/>
</dbReference>
<dbReference type="PROSITE" id="PS01013">
    <property type="entry name" value="OSBP"/>
    <property type="match status" value="1"/>
</dbReference>
<keyword evidence="13" id="KW-1185">Reference proteome</keyword>
<evidence type="ECO:0000256" key="7">
    <source>
        <dbReference type="ARBA" id="ARBA00023136"/>
    </source>
</evidence>
<dbReference type="InParanoid" id="F6U2T5"/>
<dbReference type="GO" id="GO:0001669">
    <property type="term" value="C:acrosomal vesicle"/>
    <property type="evidence" value="ECO:0007669"/>
    <property type="project" value="Ensembl"/>
</dbReference>
<dbReference type="GO" id="GO:0097038">
    <property type="term" value="C:perinuclear endoplasmic reticulum"/>
    <property type="evidence" value="ECO:0000318"/>
    <property type="project" value="GO_Central"/>
</dbReference>
<dbReference type="STRING" id="9258.ENSOANP00000020327"/>
<feature type="domain" description="PH" evidence="11">
    <location>
        <begin position="64"/>
        <end position="156"/>
    </location>
</feature>
<dbReference type="OMA" id="LPEMKGW"/>
<evidence type="ECO:0000256" key="8">
    <source>
        <dbReference type="RuleBase" id="RU003844"/>
    </source>
</evidence>
<comment type="similarity">
    <text evidence="2 8">Belongs to the OSBP family.</text>
</comment>
<dbReference type="GO" id="GO:0005829">
    <property type="term" value="C:cytosol"/>
    <property type="evidence" value="ECO:0000318"/>
    <property type="project" value="GO_Central"/>
</dbReference>
<keyword evidence="3 9" id="KW-0813">Transport</keyword>
<organism evidence="12 13">
    <name type="scientific">Ornithorhynchus anatinus</name>
    <name type="common">Duckbill platypus</name>
    <dbReference type="NCBI Taxonomy" id="9258"/>
    <lineage>
        <taxon>Eukaryota</taxon>
        <taxon>Metazoa</taxon>
        <taxon>Chordata</taxon>
        <taxon>Craniata</taxon>
        <taxon>Vertebrata</taxon>
        <taxon>Euteleostomi</taxon>
        <taxon>Mammalia</taxon>
        <taxon>Monotremata</taxon>
        <taxon>Ornithorhynchidae</taxon>
        <taxon>Ornithorhynchus</taxon>
    </lineage>
</organism>
<proteinExistence type="inferred from homology"/>
<dbReference type="PROSITE" id="PS50003">
    <property type="entry name" value="PH_DOMAIN"/>
    <property type="match status" value="1"/>
</dbReference>
<evidence type="ECO:0000256" key="10">
    <source>
        <dbReference type="SAM" id="Coils"/>
    </source>
</evidence>
<dbReference type="Ensembl" id="ENSOANT00000020330.3">
    <property type="protein sequence ID" value="ENSOANP00000020327.2"/>
    <property type="gene ID" value="ENSOANG00000012851.3"/>
</dbReference>
<dbReference type="GO" id="GO:0006869">
    <property type="term" value="P:lipid transport"/>
    <property type="evidence" value="ECO:0007669"/>
    <property type="project" value="UniProtKB-KW"/>
</dbReference>
<dbReference type="InterPro" id="IPR037239">
    <property type="entry name" value="OSBP_sf"/>
</dbReference>
<reference evidence="12" key="2">
    <citation type="submission" date="2025-08" db="UniProtKB">
        <authorList>
            <consortium name="Ensembl"/>
        </authorList>
    </citation>
    <scope>IDENTIFICATION</scope>
    <source>
        <strain evidence="12">Glennie</strain>
    </source>
</reference>
<dbReference type="eggNOG" id="KOG1737">
    <property type="taxonomic scope" value="Eukaryota"/>
</dbReference>
<evidence type="ECO:0000256" key="6">
    <source>
        <dbReference type="ARBA" id="ARBA00023121"/>
    </source>
</evidence>
<evidence type="ECO:0000313" key="13">
    <source>
        <dbReference type="Proteomes" id="UP000002279"/>
    </source>
</evidence>
<reference evidence="12 13" key="1">
    <citation type="journal article" date="2008" name="Nature">
        <title>Genome analysis of the platypus reveals unique signatures of evolution.</title>
        <authorList>
            <person name="Warren W.C."/>
            <person name="Hillier L.W."/>
            <person name="Marshall Graves J.A."/>
            <person name="Birney E."/>
            <person name="Ponting C.P."/>
            <person name="Grutzner F."/>
            <person name="Belov K."/>
            <person name="Miller W."/>
            <person name="Clarke L."/>
            <person name="Chinwalla A.T."/>
            <person name="Yang S.P."/>
            <person name="Heger A."/>
            <person name="Locke D.P."/>
            <person name="Miethke P."/>
            <person name="Waters P.D."/>
            <person name="Veyrunes F."/>
            <person name="Fulton L."/>
            <person name="Fulton B."/>
            <person name="Graves T."/>
            <person name="Wallis J."/>
            <person name="Puente X.S."/>
            <person name="Lopez-Otin C."/>
            <person name="Ordonez G.R."/>
            <person name="Eichler E.E."/>
            <person name="Chen L."/>
            <person name="Cheng Z."/>
            <person name="Deakin J.E."/>
            <person name="Alsop A."/>
            <person name="Thompson K."/>
            <person name="Kirby P."/>
            <person name="Papenfuss A.T."/>
            <person name="Wakefield M.J."/>
            <person name="Olender T."/>
            <person name="Lancet D."/>
            <person name="Huttley G.A."/>
            <person name="Smit A.F."/>
            <person name="Pask A."/>
            <person name="Temple-Smith P."/>
            <person name="Batzer M.A."/>
            <person name="Walker J.A."/>
            <person name="Konkel M.K."/>
            <person name="Harris R.S."/>
            <person name="Whittington C.M."/>
            <person name="Wong E.S."/>
            <person name="Gemmell N.J."/>
            <person name="Buschiazzo E."/>
            <person name="Vargas Jentzsch I.M."/>
            <person name="Merkel A."/>
            <person name="Schmitz J."/>
            <person name="Zemann A."/>
            <person name="Churakov G."/>
            <person name="Kriegs J.O."/>
            <person name="Brosius J."/>
            <person name="Murchison E.P."/>
            <person name="Sachidanandam R."/>
            <person name="Smith C."/>
            <person name="Hannon G.J."/>
            <person name="Tsend-Ayush E."/>
            <person name="McMillan D."/>
            <person name="Attenborough R."/>
            <person name="Rens W."/>
            <person name="Ferguson-Smith M."/>
            <person name="Lefevre C.M."/>
            <person name="Sharp J.A."/>
            <person name="Nicholas K.R."/>
            <person name="Ray D.A."/>
            <person name="Kube M."/>
            <person name="Reinhardt R."/>
            <person name="Pringle T.H."/>
            <person name="Taylor J."/>
            <person name="Jones R.C."/>
            <person name="Nixon B."/>
            <person name="Dacheux J.L."/>
            <person name="Niwa H."/>
            <person name="Sekita Y."/>
            <person name="Huang X."/>
            <person name="Stark A."/>
            <person name="Kheradpour P."/>
            <person name="Kellis M."/>
            <person name="Flicek P."/>
            <person name="Chen Y."/>
            <person name="Webber C."/>
            <person name="Hardison R."/>
            <person name="Nelson J."/>
            <person name="Hallsworth-Pepin K."/>
            <person name="Delehaunty K."/>
            <person name="Markovic C."/>
            <person name="Minx P."/>
            <person name="Feng Y."/>
            <person name="Kremitzki C."/>
            <person name="Mitreva M."/>
            <person name="Glasscock J."/>
            <person name="Wylie T."/>
            <person name="Wohldmann P."/>
            <person name="Thiru P."/>
            <person name="Nhan M.N."/>
            <person name="Pohl C.S."/>
            <person name="Smith S.M."/>
            <person name="Hou S."/>
            <person name="Nefedov M."/>
            <person name="de Jong P.J."/>
            <person name="Renfree M.B."/>
            <person name="Mardis E.R."/>
            <person name="Wilson R.K."/>
        </authorList>
    </citation>
    <scope>NUCLEOTIDE SEQUENCE [LARGE SCALE GENOMIC DNA]</scope>
    <source>
        <strain evidence="12 13">Glennie</strain>
    </source>
</reference>
<comment type="subcellular location">
    <subcellularLocation>
        <location evidence="1">Membrane</location>
        <topology evidence="1">Peripheral membrane protein</topology>
    </subcellularLocation>
</comment>
<keyword evidence="5 9" id="KW-0445">Lipid transport</keyword>
<reference evidence="12" key="3">
    <citation type="submission" date="2025-09" db="UniProtKB">
        <authorList>
            <consortium name="Ensembl"/>
        </authorList>
    </citation>
    <scope>IDENTIFICATION</scope>
    <source>
        <strain evidence="12">Glennie</strain>
    </source>
</reference>
<gene>
    <name evidence="12" type="primary">OSBP2</name>
</gene>
<keyword evidence="4" id="KW-0597">Phosphoprotein</keyword>
<evidence type="ECO:0000256" key="5">
    <source>
        <dbReference type="ARBA" id="ARBA00023055"/>
    </source>
</evidence>
<dbReference type="SUPFAM" id="SSF50729">
    <property type="entry name" value="PH domain-like"/>
    <property type="match status" value="1"/>
</dbReference>
<protein>
    <recommendedName>
        <fullName evidence="9">Oxysterol-binding protein</fullName>
    </recommendedName>
</protein>
<dbReference type="Gene3D" id="2.30.29.30">
    <property type="entry name" value="Pleckstrin-homology domain (PH domain)/Phosphotyrosine-binding domain (PTB)"/>
    <property type="match status" value="1"/>
</dbReference>
<dbReference type="Bgee" id="ENSOANG00000012851">
    <property type="expression patterns" value="Expressed in testis and 8 other cell types or tissues"/>
</dbReference>
<dbReference type="AlphaFoldDB" id="F6U2T5"/>